<gene>
    <name evidence="2" type="ORF">COU29_00710</name>
</gene>
<evidence type="ECO:0000256" key="1">
    <source>
        <dbReference type="SAM" id="Phobius"/>
    </source>
</evidence>
<organism evidence="2 3">
    <name type="scientific">Candidatus Magasanikbacteria bacterium CG10_big_fil_rev_8_21_14_0_10_36_32</name>
    <dbReference type="NCBI Taxonomy" id="1974646"/>
    <lineage>
        <taxon>Bacteria</taxon>
        <taxon>Candidatus Magasanikiibacteriota</taxon>
    </lineage>
</organism>
<sequence>MRYFIGILFVLAGVLLVFKAEWFYQNFGTNAWAEEHLGTSGGTRLMYKLIGIAFIFIGFMTITNLTSQFLTATIGRLFISQ</sequence>
<proteinExistence type="predicted"/>
<keyword evidence="1" id="KW-0472">Membrane</keyword>
<evidence type="ECO:0000313" key="2">
    <source>
        <dbReference type="EMBL" id="PIT88299.1"/>
    </source>
</evidence>
<dbReference type="EMBL" id="PFBV01000003">
    <property type="protein sequence ID" value="PIT88299.1"/>
    <property type="molecule type" value="Genomic_DNA"/>
</dbReference>
<accession>A0A2M6W670</accession>
<name>A0A2M6W670_9BACT</name>
<reference evidence="3" key="1">
    <citation type="submission" date="2017-09" db="EMBL/GenBank/DDBJ databases">
        <title>Depth-based differentiation of microbial function through sediment-hosted aquifers and enrichment of novel symbionts in the deep terrestrial subsurface.</title>
        <authorList>
            <person name="Probst A.J."/>
            <person name="Ladd B."/>
            <person name="Jarett J.K."/>
            <person name="Geller-Mcgrath D.E."/>
            <person name="Sieber C.M.K."/>
            <person name="Emerson J.B."/>
            <person name="Anantharaman K."/>
            <person name="Thomas B.C."/>
            <person name="Malmstrom R."/>
            <person name="Stieglmeier M."/>
            <person name="Klingl A."/>
            <person name="Woyke T."/>
            <person name="Ryan C.M."/>
            <person name="Banfield J.F."/>
        </authorList>
    </citation>
    <scope>NUCLEOTIDE SEQUENCE [LARGE SCALE GENOMIC DNA]</scope>
</reference>
<keyword evidence="1" id="KW-0812">Transmembrane</keyword>
<keyword evidence="1" id="KW-1133">Transmembrane helix</keyword>
<feature type="transmembrane region" description="Helical" evidence="1">
    <location>
        <begin position="45"/>
        <end position="66"/>
    </location>
</feature>
<dbReference type="AlphaFoldDB" id="A0A2M6W670"/>
<protein>
    <submittedName>
        <fullName evidence="2">Uncharacterized protein</fullName>
    </submittedName>
</protein>
<dbReference type="Proteomes" id="UP000231426">
    <property type="component" value="Unassembled WGS sequence"/>
</dbReference>
<evidence type="ECO:0000313" key="3">
    <source>
        <dbReference type="Proteomes" id="UP000231426"/>
    </source>
</evidence>
<comment type="caution">
    <text evidence="2">The sequence shown here is derived from an EMBL/GenBank/DDBJ whole genome shotgun (WGS) entry which is preliminary data.</text>
</comment>